<feature type="region of interest" description="Disordered" evidence="2">
    <location>
        <begin position="408"/>
        <end position="431"/>
    </location>
</feature>
<dbReference type="Proteomes" id="UP001583193">
    <property type="component" value="Unassembled WGS sequence"/>
</dbReference>
<evidence type="ECO:0008006" key="5">
    <source>
        <dbReference type="Google" id="ProtNLM"/>
    </source>
</evidence>
<dbReference type="EMBL" id="JAVDPF010000045">
    <property type="protein sequence ID" value="KAL1867224.1"/>
    <property type="molecule type" value="Genomic_DNA"/>
</dbReference>
<evidence type="ECO:0000313" key="3">
    <source>
        <dbReference type="EMBL" id="KAL1867224.1"/>
    </source>
</evidence>
<accession>A0ABR3WUR5</accession>
<keyword evidence="4" id="KW-1185">Reference proteome</keyword>
<feature type="compositionally biased region" description="Polar residues" evidence="2">
    <location>
        <begin position="24"/>
        <end position="60"/>
    </location>
</feature>
<feature type="region of interest" description="Disordered" evidence="2">
    <location>
        <begin position="798"/>
        <end position="868"/>
    </location>
</feature>
<feature type="compositionally biased region" description="Polar residues" evidence="2">
    <location>
        <begin position="1"/>
        <end position="13"/>
    </location>
</feature>
<name>A0ABR3WUR5_9EURO</name>
<feature type="compositionally biased region" description="Low complexity" evidence="2">
    <location>
        <begin position="831"/>
        <end position="845"/>
    </location>
</feature>
<keyword evidence="1" id="KW-0175">Coiled coil</keyword>
<comment type="caution">
    <text evidence="3">The sequence shown here is derived from an EMBL/GenBank/DDBJ whole genome shotgun (WGS) entry which is preliminary data.</text>
</comment>
<feature type="compositionally biased region" description="Basic residues" evidence="2">
    <location>
        <begin position="848"/>
        <end position="857"/>
    </location>
</feature>
<evidence type="ECO:0000256" key="2">
    <source>
        <dbReference type="SAM" id="MobiDB-lite"/>
    </source>
</evidence>
<feature type="coiled-coil region" evidence="1">
    <location>
        <begin position="670"/>
        <end position="723"/>
    </location>
</feature>
<sequence length="868" mass="98013">MDQTRASGDSNALQAPPRDPRLQRQISISTSDAKSQSHNESAALNSPIANQATGQSQGQPVSEVADTPNETFARSFSGLVENIIALSQSTAEQANLKKRLDATEGSLMKTKNHFNFPSTISFFQQLKKDDRDDLNRVDEKLREHKRLRDELERSVGSLFTSSTSHKHDSEIESKLRDTRAEAASAKKSALEAQFIASNAHKELQTLKGKEADKALEDRLRSLQSRFDSLDSTAKAHSNLISSHTKDIENCQNQFARTCEALARKADMTTTEVMSSSLHKRIWDIEKNLTSIESRLSAAPPGQDDPRYIKDEIHQLKATGEAHKAALETIPKLEEQLSALQSTYLGTSAIRELDGLKDLTNSTRSQLDDINKRLSIIEKVPRASDTATSQIDVDNVNEELKTLSNALREIQSGAREPGQARERHPESTDTRDPILVDLRNNVDQINRQLLALQNVHQLKDDMQFQEMESLGKKLDEHSDALEKLKGDQKVYEKIDELSVSLHKMVRDIDKRQTTIDVGLRSLEERYNNLSTEAMVKNIITFIQEFYPLSLPGVMEQIGFLKMQLDQLKAANVAMQPAQLERITQRLTSLEGHYDKNNAVLSMSREMGQKIEALNHHQTALWARVQNEILPSVHEVNPLRDRLHAVIIRLNEHTEMAHQDIKIRESERQSFLRDMKEERDRLNHEIKSLAEQMSELKNTIVDNHAKELAEKMKGIDEKIRETNDTTMASLVDRIHASEMATKGEIQALTRHFEEMAQSAKRDISDAVGRLESLEKIKEDLASLPADRLAEVGLSLSKMDTEIPSSPVRDEIRKRRRPTVVSDEERSSALPNVSETHSSTKSSPSVDSSARKKKKKKKRQRESWNANVALQ</sequence>
<feature type="region of interest" description="Disordered" evidence="2">
    <location>
        <begin position="1"/>
        <end position="64"/>
    </location>
</feature>
<evidence type="ECO:0000256" key="1">
    <source>
        <dbReference type="SAM" id="Coils"/>
    </source>
</evidence>
<organism evidence="3 4">
    <name type="scientific">Paecilomyces lecythidis</name>
    <dbReference type="NCBI Taxonomy" id="3004212"/>
    <lineage>
        <taxon>Eukaryota</taxon>
        <taxon>Fungi</taxon>
        <taxon>Dikarya</taxon>
        <taxon>Ascomycota</taxon>
        <taxon>Pezizomycotina</taxon>
        <taxon>Eurotiomycetes</taxon>
        <taxon>Eurotiomycetidae</taxon>
        <taxon>Eurotiales</taxon>
        <taxon>Thermoascaceae</taxon>
        <taxon>Paecilomyces</taxon>
    </lineage>
</organism>
<proteinExistence type="predicted"/>
<reference evidence="3 4" key="1">
    <citation type="journal article" date="2024" name="IMA Fungus">
        <title>IMA Genome - F19 : A genome assembly and annotation guide to empower mycologists, including annotated draft genome sequences of Ceratocystis pirilliformis, Diaporthe australafricana, Fusarium ophioides, Paecilomyces lecythidis, and Sporothrix stenoceras.</title>
        <authorList>
            <person name="Aylward J."/>
            <person name="Wilson A.M."/>
            <person name="Visagie C.M."/>
            <person name="Spraker J."/>
            <person name="Barnes I."/>
            <person name="Buitendag C."/>
            <person name="Ceriani C."/>
            <person name="Del Mar Angel L."/>
            <person name="du Plessis D."/>
            <person name="Fuchs T."/>
            <person name="Gasser K."/>
            <person name="Kramer D."/>
            <person name="Li W."/>
            <person name="Munsamy K."/>
            <person name="Piso A."/>
            <person name="Price J.L."/>
            <person name="Sonnekus B."/>
            <person name="Thomas C."/>
            <person name="van der Nest A."/>
            <person name="van Dijk A."/>
            <person name="van Heerden A."/>
            <person name="van Vuuren N."/>
            <person name="Yilmaz N."/>
            <person name="Duong T.A."/>
            <person name="van der Merwe N.A."/>
            <person name="Wingfield M.J."/>
            <person name="Wingfield B.D."/>
        </authorList>
    </citation>
    <scope>NUCLEOTIDE SEQUENCE [LARGE SCALE GENOMIC DNA]</scope>
    <source>
        <strain evidence="3 4">CMW 18167</strain>
    </source>
</reference>
<feature type="compositionally biased region" description="Basic and acidic residues" evidence="2">
    <location>
        <begin position="417"/>
        <end position="431"/>
    </location>
</feature>
<gene>
    <name evidence="3" type="ORF">Plec18167_008765</name>
</gene>
<evidence type="ECO:0000313" key="4">
    <source>
        <dbReference type="Proteomes" id="UP001583193"/>
    </source>
</evidence>
<protein>
    <recommendedName>
        <fullName evidence="5">Paramyosin</fullName>
    </recommendedName>
</protein>